<dbReference type="Proteomes" id="UP000283805">
    <property type="component" value="Unassembled WGS sequence"/>
</dbReference>
<dbReference type="OrthoDB" id="85079at2157"/>
<dbReference type="SUPFAM" id="SSF50346">
    <property type="entry name" value="PRC-barrel domain"/>
    <property type="match status" value="1"/>
</dbReference>
<accession>A0A3R7EHH7</accession>
<dbReference type="PANTHER" id="PTHR38137:SF2">
    <property type="entry name" value="PRC-BARREL DOMAIN-CONTAINING PROTEIN"/>
    <property type="match status" value="1"/>
</dbReference>
<dbReference type="AlphaFoldDB" id="A0A3R7EHH7"/>
<gene>
    <name evidence="2" type="ORF">ATJ93_0831</name>
</gene>
<feature type="domain" description="PRC-barrel" evidence="1">
    <location>
        <begin position="1"/>
        <end position="82"/>
    </location>
</feature>
<dbReference type="PANTHER" id="PTHR38137">
    <property type="entry name" value="PRC-BARREL DOMAIN PROTEIN"/>
    <property type="match status" value="1"/>
</dbReference>
<dbReference type="Pfam" id="PF05239">
    <property type="entry name" value="PRC"/>
    <property type="match status" value="1"/>
</dbReference>
<comment type="caution">
    <text evidence="2">The sequence shown here is derived from an EMBL/GenBank/DDBJ whole genome shotgun (WGS) entry which is preliminary data.</text>
</comment>
<keyword evidence="3" id="KW-1185">Reference proteome</keyword>
<evidence type="ECO:0000313" key="3">
    <source>
        <dbReference type="Proteomes" id="UP000283805"/>
    </source>
</evidence>
<evidence type="ECO:0000259" key="1">
    <source>
        <dbReference type="Pfam" id="PF05239"/>
    </source>
</evidence>
<organism evidence="2 3">
    <name type="scientific">Halopiger aswanensis</name>
    <dbReference type="NCBI Taxonomy" id="148449"/>
    <lineage>
        <taxon>Archaea</taxon>
        <taxon>Methanobacteriati</taxon>
        <taxon>Methanobacteriota</taxon>
        <taxon>Stenosarchaea group</taxon>
        <taxon>Halobacteria</taxon>
        <taxon>Halobacteriales</taxon>
        <taxon>Natrialbaceae</taxon>
        <taxon>Halopiger</taxon>
    </lineage>
</organism>
<name>A0A3R7EHH7_9EURY</name>
<dbReference type="Gene3D" id="2.30.30.240">
    <property type="entry name" value="PRC-barrel domain"/>
    <property type="match status" value="1"/>
</dbReference>
<reference evidence="2 3" key="1">
    <citation type="submission" date="2018-09" db="EMBL/GenBank/DDBJ databases">
        <title>Genomic Encyclopedia of Archaeal and Bacterial Type Strains, Phase II (KMG-II): from individual species to whole genera.</title>
        <authorList>
            <person name="Goeker M."/>
        </authorList>
    </citation>
    <scope>NUCLEOTIDE SEQUENCE [LARGE SCALE GENOMIC DNA]</scope>
    <source>
        <strain evidence="2 3">DSM 13151</strain>
    </source>
</reference>
<dbReference type="InterPro" id="IPR027275">
    <property type="entry name" value="PRC-brl_dom"/>
</dbReference>
<dbReference type="EMBL" id="RAPO01000001">
    <property type="protein sequence ID" value="RKD97835.1"/>
    <property type="molecule type" value="Genomic_DNA"/>
</dbReference>
<proteinExistence type="predicted"/>
<sequence length="85" mass="9001">MTTVLASTLSGKPVLSTSGEKLGTIENITMNLASGELEEVFVAPANEGRTGAARAFETTDDGTLIVPAGCMRDVDDYLLIERPDR</sequence>
<dbReference type="RefSeq" id="WP_120243327.1">
    <property type="nucleotide sequence ID" value="NZ_RAPO01000001.1"/>
</dbReference>
<dbReference type="InterPro" id="IPR011033">
    <property type="entry name" value="PRC_barrel-like_sf"/>
</dbReference>
<protein>
    <submittedName>
        <fullName evidence="2">Sporulation protein YlmC with PRC-barrel domain</fullName>
    </submittedName>
</protein>
<evidence type="ECO:0000313" key="2">
    <source>
        <dbReference type="EMBL" id="RKD97835.1"/>
    </source>
</evidence>